<keyword evidence="6" id="KW-0862">Zinc</keyword>
<evidence type="ECO:0000313" key="11">
    <source>
        <dbReference type="Proteomes" id="UP000822476"/>
    </source>
</evidence>
<protein>
    <recommendedName>
        <fullName evidence="2">Ubiquitin-like modifier-activating enzyme 5</fullName>
    </recommendedName>
</protein>
<keyword evidence="3" id="KW-0479">Metal-binding</keyword>
<dbReference type="GO" id="GO:0005829">
    <property type="term" value="C:cytosol"/>
    <property type="evidence" value="ECO:0007669"/>
    <property type="project" value="TreeGrafter"/>
</dbReference>
<keyword evidence="7" id="KW-0067">ATP-binding</keyword>
<comment type="caution">
    <text evidence="10">The sequence shown here is derived from an EMBL/GenBank/DDBJ whole genome shotgun (WGS) entry which is preliminary data.</text>
</comment>
<evidence type="ECO:0000256" key="8">
    <source>
        <dbReference type="SAM" id="Coils"/>
    </source>
</evidence>
<organism evidence="10 11">
    <name type="scientific">Paragonimus skrjabini miyazakii</name>
    <dbReference type="NCBI Taxonomy" id="59628"/>
    <lineage>
        <taxon>Eukaryota</taxon>
        <taxon>Metazoa</taxon>
        <taxon>Spiralia</taxon>
        <taxon>Lophotrochozoa</taxon>
        <taxon>Platyhelminthes</taxon>
        <taxon>Trematoda</taxon>
        <taxon>Digenea</taxon>
        <taxon>Plagiorchiida</taxon>
        <taxon>Troglotremata</taxon>
        <taxon>Troglotrematidae</taxon>
        <taxon>Paragonimus</taxon>
    </lineage>
</organism>
<sequence length="891" mass="98686">MSVQRFDVENKGRYVAITEHGTMARRQLGFCDGVVLSASYIRPGELVAVEILETQPGWSGDLRIGFTLLPEQALKPLPSFALPELVSRGQSWIVPVGTTAALLVSHRHRAFWRRQQQLRRSTRRADGVIPNDVTVNGLSDLDPVILPAPSLPDSHLLHPAPVSSGSSVCFCCLHTAFGRVSLSRLMPMEAACLRPPDVEKGSVVAIYYDLEPVAPISTVSADFSSSSVEAYSQTVSSAESSEQLVTDRHLRPSPNHCLFCFRFHVVINGVDLITAEEQLSLKPDQLLPSPEYNLYVSLDHVPSPNSVNFLTHSSLSPIPFFPKLRAVFDVYGQTKSVQLVTLNQSPVVSLSRLCSCSILTHLFRLHCRGPARESQSDRPIKSFKYSEPIDDSIDGSTSVNLNPRPPRAIDSLRLRHLLAVLHALPLPRSDRYRLQLDAHAIMTRELEGFPHYIMPSNTKALRQANRNLRAQIDVLNAKLVQLQSELSTTRTMREKIVEISPEVVDSNPYSRLMALQRMGVVDNYAMIRDKTVAIVGVGGVGSVTAEMLVRCGIGRLILFDYDKVEMANMNRLFFQPHQSGLSKVSAAAATLSFINPDVEIEAHNYNITLVEHYDHFISRIQHGGKNSDQPVDLVLSCVDNFEARMTINKACNELNQVWFESGVSEDAVSCHIQLLYPGRTPCFECLPPLIVASGLDEKTLKREGVCAASLPTTMGLVASLLVQNALKWLLQFGEVSSYLGYGAAKDSFYRVNLRPNPHCADTWCRRRQTERRAQLESVGLSPLGAWNEEQLQKQALATAASQLMPNKSVHEENEYGIELESDAEVPADKQAVSEQHNLGSGVRMAYDKPANVHPSVEFDNLSFDNYSTNGTPCVSACEESLEALMARMKQL</sequence>
<dbReference type="OrthoDB" id="206053at2759"/>
<dbReference type="PROSITE" id="PS00065">
    <property type="entry name" value="D_2_HYDROXYACID_DH_1"/>
    <property type="match status" value="1"/>
</dbReference>
<dbReference type="Pfam" id="PF07177">
    <property type="entry name" value="Neuralized"/>
    <property type="match status" value="1"/>
</dbReference>
<dbReference type="InterPro" id="IPR029752">
    <property type="entry name" value="D-isomer_DH_CS1"/>
</dbReference>
<feature type="coiled-coil region" evidence="8">
    <location>
        <begin position="458"/>
        <end position="485"/>
    </location>
</feature>
<dbReference type="SUPFAM" id="SSF69572">
    <property type="entry name" value="Activating enzymes of the ubiquitin-like proteins"/>
    <property type="match status" value="1"/>
</dbReference>
<evidence type="ECO:0000256" key="5">
    <source>
        <dbReference type="ARBA" id="ARBA00022786"/>
    </source>
</evidence>
<evidence type="ECO:0000256" key="2">
    <source>
        <dbReference type="ARBA" id="ARBA00016279"/>
    </source>
</evidence>
<dbReference type="Gene3D" id="2.60.120.920">
    <property type="match status" value="1"/>
</dbReference>
<evidence type="ECO:0000313" key="10">
    <source>
        <dbReference type="EMBL" id="KAF7259585.1"/>
    </source>
</evidence>
<dbReference type="InterPro" id="IPR043136">
    <property type="entry name" value="B30.2/SPRY_sf"/>
</dbReference>
<evidence type="ECO:0000259" key="9">
    <source>
        <dbReference type="PROSITE" id="PS51065"/>
    </source>
</evidence>
<evidence type="ECO:0000256" key="3">
    <source>
        <dbReference type="ARBA" id="ARBA00022723"/>
    </source>
</evidence>
<evidence type="ECO:0000256" key="1">
    <source>
        <dbReference type="ARBA" id="ARBA00005339"/>
    </source>
</evidence>
<dbReference type="InterPro" id="IPR000594">
    <property type="entry name" value="ThiF_NAD_FAD-bd"/>
</dbReference>
<dbReference type="GO" id="GO:0005524">
    <property type="term" value="F:ATP binding"/>
    <property type="evidence" value="ECO:0007669"/>
    <property type="project" value="UniProtKB-KW"/>
</dbReference>
<evidence type="ECO:0000256" key="4">
    <source>
        <dbReference type="ARBA" id="ARBA00022741"/>
    </source>
</evidence>
<dbReference type="Proteomes" id="UP000822476">
    <property type="component" value="Unassembled WGS sequence"/>
</dbReference>
<keyword evidence="5" id="KW-0833">Ubl conjugation pathway</keyword>
<dbReference type="PANTHER" id="PTHR10953">
    <property type="entry name" value="UBIQUITIN-ACTIVATING ENZYME E1"/>
    <property type="match status" value="1"/>
</dbReference>
<dbReference type="PROSITE" id="PS51065">
    <property type="entry name" value="NHR"/>
    <property type="match status" value="1"/>
</dbReference>
<dbReference type="PANTHER" id="PTHR10953:SF9">
    <property type="entry name" value="UBIQUITIN-LIKE MODIFIER-ACTIVATING ENZYME 5"/>
    <property type="match status" value="1"/>
</dbReference>
<reference evidence="10" key="1">
    <citation type="submission" date="2019-07" db="EMBL/GenBank/DDBJ databases">
        <title>Annotation for the trematode Paragonimus miyazaki's.</title>
        <authorList>
            <person name="Choi Y.-J."/>
        </authorList>
    </citation>
    <scope>NUCLEOTIDE SEQUENCE</scope>
    <source>
        <strain evidence="10">Japan</strain>
    </source>
</reference>
<evidence type="ECO:0000256" key="7">
    <source>
        <dbReference type="ARBA" id="ARBA00022840"/>
    </source>
</evidence>
<comment type="similarity">
    <text evidence="1">Belongs to the ubiquitin-activating E1 family. UBA5 subfamily.</text>
</comment>
<gene>
    <name evidence="10" type="ORF">EG68_02640</name>
</gene>
<dbReference type="InterPro" id="IPR006573">
    <property type="entry name" value="NHR_dom"/>
</dbReference>
<dbReference type="GO" id="GO:0071569">
    <property type="term" value="P:protein ufmylation"/>
    <property type="evidence" value="ECO:0007669"/>
    <property type="project" value="TreeGrafter"/>
</dbReference>
<keyword evidence="11" id="KW-1185">Reference proteome</keyword>
<keyword evidence="8" id="KW-0175">Coiled coil</keyword>
<name>A0A8S9YWV6_9TREM</name>
<accession>A0A8S9YWV6</accession>
<dbReference type="AlphaFoldDB" id="A0A8S9YWV6"/>
<dbReference type="FunFam" id="3.40.50.720:FF:000531">
    <property type="entry name" value="NAD/FAD dependent dehydrogenase, putative"/>
    <property type="match status" value="1"/>
</dbReference>
<feature type="domain" description="NHR" evidence="9">
    <location>
        <begin position="3"/>
        <end position="159"/>
    </location>
</feature>
<dbReference type="Gene3D" id="3.40.50.720">
    <property type="entry name" value="NAD(P)-binding Rossmann-like Domain"/>
    <property type="match status" value="1"/>
</dbReference>
<dbReference type="GO" id="GO:0046872">
    <property type="term" value="F:metal ion binding"/>
    <property type="evidence" value="ECO:0007669"/>
    <property type="project" value="UniProtKB-KW"/>
</dbReference>
<evidence type="ECO:0000256" key="6">
    <source>
        <dbReference type="ARBA" id="ARBA00022833"/>
    </source>
</evidence>
<dbReference type="SMART" id="SM00588">
    <property type="entry name" value="NEUZ"/>
    <property type="match status" value="1"/>
</dbReference>
<dbReference type="GO" id="GO:0071566">
    <property type="term" value="F:UFM1 activating enzyme activity"/>
    <property type="evidence" value="ECO:0007669"/>
    <property type="project" value="TreeGrafter"/>
</dbReference>
<dbReference type="InterPro" id="IPR035985">
    <property type="entry name" value="Ubiquitin-activating_enz"/>
</dbReference>
<dbReference type="EMBL" id="JTDE01001132">
    <property type="protein sequence ID" value="KAF7259585.1"/>
    <property type="molecule type" value="Genomic_DNA"/>
</dbReference>
<dbReference type="InterPro" id="IPR045886">
    <property type="entry name" value="ThiF/MoeB/HesA"/>
</dbReference>
<proteinExistence type="inferred from homology"/>
<dbReference type="CDD" id="cd00757">
    <property type="entry name" value="ThiF_MoeB_HesA_family"/>
    <property type="match status" value="1"/>
</dbReference>
<keyword evidence="4" id="KW-0547">Nucleotide-binding</keyword>
<dbReference type="Pfam" id="PF00899">
    <property type="entry name" value="ThiF"/>
    <property type="match status" value="1"/>
</dbReference>